<dbReference type="InterPro" id="IPR052344">
    <property type="entry name" value="Transposase-related"/>
</dbReference>
<sequence length="102" mass="11932">MPKLQKRVESLLKKGAHFDGKLGGKCREILKHKKYLWTFVRDQRVEPTNNFAERIVRQGVLWRKSSFGTQSERGARYVERVLTVCATCHLQGRSVIEYLRNV</sequence>
<accession>X1A2B7</accession>
<feature type="non-terminal residue" evidence="2">
    <location>
        <position position="102"/>
    </location>
</feature>
<evidence type="ECO:0000259" key="1">
    <source>
        <dbReference type="Pfam" id="PF03050"/>
    </source>
</evidence>
<name>X1A2B7_9ZZZZ</name>
<feature type="domain" description="Transposase IS66 central" evidence="1">
    <location>
        <begin position="19"/>
        <end position="76"/>
    </location>
</feature>
<gene>
    <name evidence="2" type="ORF">S01H4_29012</name>
</gene>
<organism evidence="2">
    <name type="scientific">marine sediment metagenome</name>
    <dbReference type="NCBI Taxonomy" id="412755"/>
    <lineage>
        <taxon>unclassified sequences</taxon>
        <taxon>metagenomes</taxon>
        <taxon>ecological metagenomes</taxon>
    </lineage>
</organism>
<dbReference type="Pfam" id="PF03050">
    <property type="entry name" value="DDE_Tnp_IS66"/>
    <property type="match status" value="1"/>
</dbReference>
<dbReference type="PANTHER" id="PTHR33678">
    <property type="entry name" value="BLL1576 PROTEIN"/>
    <property type="match status" value="1"/>
</dbReference>
<protein>
    <recommendedName>
        <fullName evidence="1">Transposase IS66 central domain-containing protein</fullName>
    </recommendedName>
</protein>
<dbReference type="EMBL" id="BART01014622">
    <property type="protein sequence ID" value="GAG75879.1"/>
    <property type="molecule type" value="Genomic_DNA"/>
</dbReference>
<proteinExistence type="predicted"/>
<dbReference type="InterPro" id="IPR004291">
    <property type="entry name" value="Transposase_IS66_central"/>
</dbReference>
<dbReference type="PANTHER" id="PTHR33678:SF2">
    <property type="match status" value="1"/>
</dbReference>
<evidence type="ECO:0000313" key="2">
    <source>
        <dbReference type="EMBL" id="GAG75879.1"/>
    </source>
</evidence>
<reference evidence="2" key="1">
    <citation type="journal article" date="2014" name="Front. Microbiol.">
        <title>High frequency of phylogenetically diverse reductive dehalogenase-homologous genes in deep subseafloor sedimentary metagenomes.</title>
        <authorList>
            <person name="Kawai M."/>
            <person name="Futagami T."/>
            <person name="Toyoda A."/>
            <person name="Takaki Y."/>
            <person name="Nishi S."/>
            <person name="Hori S."/>
            <person name="Arai W."/>
            <person name="Tsubouchi T."/>
            <person name="Morono Y."/>
            <person name="Uchiyama I."/>
            <person name="Ito T."/>
            <person name="Fujiyama A."/>
            <person name="Inagaki F."/>
            <person name="Takami H."/>
        </authorList>
    </citation>
    <scope>NUCLEOTIDE SEQUENCE</scope>
    <source>
        <strain evidence="2">Expedition CK06-06</strain>
    </source>
</reference>
<dbReference type="AlphaFoldDB" id="X1A2B7"/>
<comment type="caution">
    <text evidence="2">The sequence shown here is derived from an EMBL/GenBank/DDBJ whole genome shotgun (WGS) entry which is preliminary data.</text>
</comment>